<dbReference type="OMA" id="RCRRTKH"/>
<dbReference type="AlphaFoldDB" id="A5DKV0"/>
<organism evidence="3 4">
    <name type="scientific">Meyerozyma guilliermondii (strain ATCC 6260 / CBS 566 / DSM 6381 / JCM 1539 / NBRC 10279 / NRRL Y-324)</name>
    <name type="common">Yeast</name>
    <name type="synonym">Candida guilliermondii</name>
    <dbReference type="NCBI Taxonomy" id="294746"/>
    <lineage>
        <taxon>Eukaryota</taxon>
        <taxon>Fungi</taxon>
        <taxon>Dikarya</taxon>
        <taxon>Ascomycota</taxon>
        <taxon>Saccharomycotina</taxon>
        <taxon>Pichiomycetes</taxon>
        <taxon>Debaryomycetaceae</taxon>
        <taxon>Meyerozyma</taxon>
    </lineage>
</organism>
<dbReference type="GeneID" id="5126428"/>
<dbReference type="PANTHER" id="PTHR21349:SF0">
    <property type="entry name" value="LARGE RIBOSOMAL SUBUNIT PROTEIN BL21M"/>
    <property type="match status" value="1"/>
</dbReference>
<dbReference type="VEuPathDB" id="FungiDB:PGUG_03901"/>
<accession>A5DKV0</accession>
<dbReference type="InParanoid" id="A5DKV0"/>
<dbReference type="SUPFAM" id="SSF141091">
    <property type="entry name" value="L21p-like"/>
    <property type="match status" value="1"/>
</dbReference>
<evidence type="ECO:0000256" key="2">
    <source>
        <dbReference type="ARBA" id="ARBA00044129"/>
    </source>
</evidence>
<evidence type="ECO:0000313" key="4">
    <source>
        <dbReference type="Proteomes" id="UP000001997"/>
    </source>
</evidence>
<keyword evidence="4" id="KW-1185">Reference proteome</keyword>
<comment type="similarity">
    <text evidence="1">Belongs to the bacterial ribosomal protein bL21 family.</text>
</comment>
<dbReference type="PANTHER" id="PTHR21349">
    <property type="entry name" value="50S RIBOSOMAL PROTEIN L21"/>
    <property type="match status" value="1"/>
</dbReference>
<dbReference type="GO" id="GO:0005762">
    <property type="term" value="C:mitochondrial large ribosomal subunit"/>
    <property type="evidence" value="ECO:0007669"/>
    <property type="project" value="EnsemblFungi"/>
</dbReference>
<dbReference type="eggNOG" id="KOG0453">
    <property type="taxonomic scope" value="Eukaryota"/>
</dbReference>
<dbReference type="InterPro" id="IPR028909">
    <property type="entry name" value="bL21-like"/>
</dbReference>
<dbReference type="Proteomes" id="UP000001997">
    <property type="component" value="Unassembled WGS sequence"/>
</dbReference>
<dbReference type="HOGENOM" id="CLU_061463_2_1_1"/>
<dbReference type="InterPro" id="IPR036164">
    <property type="entry name" value="bL21-like_sf"/>
</dbReference>
<dbReference type="RefSeq" id="XP_001484520.2">
    <property type="nucleotide sequence ID" value="XM_001484470.1"/>
</dbReference>
<reference evidence="3 4" key="1">
    <citation type="journal article" date="2009" name="Nature">
        <title>Evolution of pathogenicity and sexual reproduction in eight Candida genomes.</title>
        <authorList>
            <person name="Butler G."/>
            <person name="Rasmussen M.D."/>
            <person name="Lin M.F."/>
            <person name="Santos M.A."/>
            <person name="Sakthikumar S."/>
            <person name="Munro C.A."/>
            <person name="Rheinbay E."/>
            <person name="Grabherr M."/>
            <person name="Forche A."/>
            <person name="Reedy J.L."/>
            <person name="Agrafioti I."/>
            <person name="Arnaud M.B."/>
            <person name="Bates S."/>
            <person name="Brown A.J."/>
            <person name="Brunke S."/>
            <person name="Costanzo M.C."/>
            <person name="Fitzpatrick D.A."/>
            <person name="de Groot P.W."/>
            <person name="Harris D."/>
            <person name="Hoyer L.L."/>
            <person name="Hube B."/>
            <person name="Klis F.M."/>
            <person name="Kodira C."/>
            <person name="Lennard N."/>
            <person name="Logue M.E."/>
            <person name="Martin R."/>
            <person name="Neiman A.M."/>
            <person name="Nikolaou E."/>
            <person name="Quail M.A."/>
            <person name="Quinn J."/>
            <person name="Santos M.C."/>
            <person name="Schmitzberger F.F."/>
            <person name="Sherlock G."/>
            <person name="Shah P."/>
            <person name="Silverstein K.A."/>
            <person name="Skrzypek M.S."/>
            <person name="Soll D."/>
            <person name="Staggs R."/>
            <person name="Stansfield I."/>
            <person name="Stumpf M.P."/>
            <person name="Sudbery P.E."/>
            <person name="Srikantha T."/>
            <person name="Zeng Q."/>
            <person name="Berman J."/>
            <person name="Berriman M."/>
            <person name="Heitman J."/>
            <person name="Gow N.A."/>
            <person name="Lorenz M.C."/>
            <person name="Birren B.W."/>
            <person name="Kellis M."/>
            <person name="Cuomo C.A."/>
        </authorList>
    </citation>
    <scope>NUCLEOTIDE SEQUENCE [LARGE SCALE GENOMIC DNA]</scope>
    <source>
        <strain evidence="4">ATCC 6260 / CBS 566 / DSM 6381 / JCM 1539 / NBRC 10279 / NRRL Y-324</strain>
    </source>
</reference>
<dbReference type="FunCoup" id="A5DKV0">
    <property type="interactions" value="194"/>
</dbReference>
<dbReference type="Pfam" id="PF00829">
    <property type="entry name" value="Ribosomal_L21p"/>
    <property type="match status" value="1"/>
</dbReference>
<proteinExistence type="inferred from homology"/>
<dbReference type="OrthoDB" id="5994at2759"/>
<dbReference type="KEGG" id="pgu:PGUG_03901"/>
<evidence type="ECO:0000256" key="1">
    <source>
        <dbReference type="ARBA" id="ARBA00008563"/>
    </source>
</evidence>
<dbReference type="GO" id="GO:0003735">
    <property type="term" value="F:structural constituent of ribosome"/>
    <property type="evidence" value="ECO:0007669"/>
    <property type="project" value="EnsemblFungi"/>
</dbReference>
<name>A5DKV0_PICGU</name>
<gene>
    <name evidence="3" type="ORF">PGUG_03901</name>
</gene>
<sequence>MFRFGVAKTASQAFSRPLNAIRMSSVATASHKSPLSILKFNSAATNLYAVFRLHNMPYLVTKGDRVVLPFKLKGAEVGDQLRLSDIITVGSPEYTYNDKKGLPKEWVDLRANVVEITKEPYYEVYRKKQRCRRRKTFPVQPYQTILMINELKLT</sequence>
<dbReference type="STRING" id="294746.A5DKV0"/>
<protein>
    <recommendedName>
        <fullName evidence="2">Large ribosomal subunit protein bL21m</fullName>
    </recommendedName>
</protein>
<dbReference type="EMBL" id="CH408158">
    <property type="protein sequence ID" value="EDK39803.2"/>
    <property type="molecule type" value="Genomic_DNA"/>
</dbReference>
<evidence type="ECO:0000313" key="3">
    <source>
        <dbReference type="EMBL" id="EDK39803.2"/>
    </source>
</evidence>